<gene>
    <name evidence="1" type="ORF">AAF712_013632</name>
</gene>
<accession>A0ABR2ZE45</accession>
<organism evidence="1 2">
    <name type="scientific">Marasmius tenuissimus</name>
    <dbReference type="NCBI Taxonomy" id="585030"/>
    <lineage>
        <taxon>Eukaryota</taxon>
        <taxon>Fungi</taxon>
        <taxon>Dikarya</taxon>
        <taxon>Basidiomycota</taxon>
        <taxon>Agaricomycotina</taxon>
        <taxon>Agaricomycetes</taxon>
        <taxon>Agaricomycetidae</taxon>
        <taxon>Agaricales</taxon>
        <taxon>Marasmiineae</taxon>
        <taxon>Marasmiaceae</taxon>
        <taxon>Marasmius</taxon>
    </lineage>
</organism>
<evidence type="ECO:0008006" key="3">
    <source>
        <dbReference type="Google" id="ProtNLM"/>
    </source>
</evidence>
<sequence length="298" mass="33209">MSSPPCQELPSLFLKDSPNTPMPSCKGYSYTKPVSEVVVSDLKELGGPIARIPNELLLKIFAQYVKDGERVQDLLRVCTSGNDLDGPLSEDAKGRVPMGLLTQLKRSKDLPLDIRFSDLPNVPPPYSSSTEHAIEGISRLMSSSAILFNLLLSQRYRWKSARLSFHANGGAIFLLQTYQTIKFPTLETLSLGVIANKTTEETFYAMIELTTYVLLLQFQDTPRLVALDMPVLPYKEYEFPVKLAEASYSNLVDLKIEFCSGIALVAWLERTKMSLATCVVQTVHSFFDTLLASAQRLT</sequence>
<proteinExistence type="predicted"/>
<keyword evidence="2" id="KW-1185">Reference proteome</keyword>
<evidence type="ECO:0000313" key="2">
    <source>
        <dbReference type="Proteomes" id="UP001437256"/>
    </source>
</evidence>
<protein>
    <recommendedName>
        <fullName evidence="3">F-box domain-containing protein</fullName>
    </recommendedName>
</protein>
<dbReference type="Proteomes" id="UP001437256">
    <property type="component" value="Unassembled WGS sequence"/>
</dbReference>
<reference evidence="1 2" key="1">
    <citation type="submission" date="2024-05" db="EMBL/GenBank/DDBJ databases">
        <title>A draft genome resource for the thread blight pathogen Marasmius tenuissimus strain MS-2.</title>
        <authorList>
            <person name="Yulfo-Soto G.E."/>
            <person name="Baruah I.K."/>
            <person name="Amoako-Attah I."/>
            <person name="Bukari Y."/>
            <person name="Meinhardt L.W."/>
            <person name="Bailey B.A."/>
            <person name="Cohen S.P."/>
        </authorList>
    </citation>
    <scope>NUCLEOTIDE SEQUENCE [LARGE SCALE GENOMIC DNA]</scope>
    <source>
        <strain evidence="1 2">MS-2</strain>
    </source>
</reference>
<dbReference type="EMBL" id="JBBXMP010000215">
    <property type="protein sequence ID" value="KAL0059620.1"/>
    <property type="molecule type" value="Genomic_DNA"/>
</dbReference>
<name>A0ABR2ZE45_9AGAR</name>
<evidence type="ECO:0000313" key="1">
    <source>
        <dbReference type="EMBL" id="KAL0059620.1"/>
    </source>
</evidence>
<comment type="caution">
    <text evidence="1">The sequence shown here is derived from an EMBL/GenBank/DDBJ whole genome shotgun (WGS) entry which is preliminary data.</text>
</comment>